<gene>
    <name evidence="2" type="ORF">GW952_30930</name>
</gene>
<protein>
    <submittedName>
        <fullName evidence="2">Uncharacterized protein</fullName>
    </submittedName>
</protein>
<name>A0A6P1V6B0_9ENTR</name>
<feature type="transmembrane region" description="Helical" evidence="1">
    <location>
        <begin position="61"/>
        <end position="81"/>
    </location>
</feature>
<keyword evidence="1" id="KW-0472">Membrane</keyword>
<evidence type="ECO:0000313" key="2">
    <source>
        <dbReference type="EMBL" id="QHS50034.1"/>
    </source>
</evidence>
<keyword evidence="1" id="KW-1133">Transmembrane helix</keyword>
<organism evidence="2 3">
    <name type="scientific">Klebsiella michiganensis</name>
    <dbReference type="NCBI Taxonomy" id="1134687"/>
    <lineage>
        <taxon>Bacteria</taxon>
        <taxon>Pseudomonadati</taxon>
        <taxon>Pseudomonadota</taxon>
        <taxon>Gammaproteobacteria</taxon>
        <taxon>Enterobacterales</taxon>
        <taxon>Enterobacteriaceae</taxon>
        <taxon>Klebsiella/Raoultella group</taxon>
        <taxon>Klebsiella</taxon>
    </lineage>
</organism>
<evidence type="ECO:0000313" key="3">
    <source>
        <dbReference type="Proteomes" id="UP000464389"/>
    </source>
</evidence>
<evidence type="ECO:0000256" key="1">
    <source>
        <dbReference type="SAM" id="Phobius"/>
    </source>
</evidence>
<dbReference type="AlphaFoldDB" id="A0A6P1V6B0"/>
<accession>A0A6P1V6B0</accession>
<keyword evidence="1" id="KW-0812">Transmembrane</keyword>
<proteinExistence type="predicted"/>
<keyword evidence="2" id="KW-0614">Plasmid</keyword>
<geneLocation type="plasmid" evidence="2">
    <name>unnamed2</name>
</geneLocation>
<dbReference type="EMBL" id="CP048110">
    <property type="protein sequence ID" value="QHS50034.1"/>
    <property type="molecule type" value="Genomic_DNA"/>
</dbReference>
<reference evidence="2 3" key="1">
    <citation type="submission" date="2020-01" db="EMBL/GenBank/DDBJ databases">
        <title>Bactrocera dorsalis gut bacteria genome.</title>
        <authorList>
            <person name="Zhang H."/>
            <person name="Cai Z."/>
        </authorList>
    </citation>
    <scope>NUCLEOTIDE SEQUENCE [LARGE SCALE GENOMIC DNA]</scope>
    <source>
        <strain evidence="2 3">BD177</strain>
        <plasmid evidence="2 3">unnamed2</plasmid>
    </source>
</reference>
<sequence length="87" mass="9802">MNKTLRRFYASEAKNNDNLTENVFAVHRLEHGVFMGAAMPDIMSYVISFKNTFPLSGEGKLVVYIDAVIVTGVLLACRMGFIETWKI</sequence>
<dbReference type="Proteomes" id="UP000464389">
    <property type="component" value="Plasmid unnamed2"/>
</dbReference>
<dbReference type="RefSeq" id="WP_162122810.1">
    <property type="nucleotide sequence ID" value="NZ_CP048110.1"/>
</dbReference>